<reference evidence="9" key="1">
    <citation type="submission" date="2024-05" db="EMBL/GenBank/DDBJ databases">
        <title>Whole genome shotgun sequence of Streptomyces daghestanicus NBRC 12762.</title>
        <authorList>
            <person name="Komaki H."/>
            <person name="Tamura T."/>
        </authorList>
    </citation>
    <scope>NUCLEOTIDE SEQUENCE</scope>
    <source>
        <strain evidence="9">NBRC 12762</strain>
    </source>
</reference>
<dbReference type="InterPro" id="IPR029044">
    <property type="entry name" value="Nucleotide-diphossugar_trans"/>
</dbReference>
<dbReference type="PANTHER" id="PTHR22916">
    <property type="entry name" value="GLYCOSYLTRANSFERASE"/>
    <property type="match status" value="1"/>
</dbReference>
<feature type="region of interest" description="Disordered" evidence="7">
    <location>
        <begin position="742"/>
        <end position="791"/>
    </location>
</feature>
<evidence type="ECO:0000256" key="4">
    <source>
        <dbReference type="ARBA" id="ARBA00022679"/>
    </source>
</evidence>
<dbReference type="Gene3D" id="3.40.50.11820">
    <property type="match status" value="1"/>
</dbReference>
<dbReference type="InterPro" id="IPR043149">
    <property type="entry name" value="TagF_N"/>
</dbReference>
<feature type="domain" description="Glycosyltransferase 2-like" evidence="8">
    <location>
        <begin position="5"/>
        <end position="131"/>
    </location>
</feature>
<evidence type="ECO:0000256" key="3">
    <source>
        <dbReference type="ARBA" id="ARBA00022475"/>
    </source>
</evidence>
<dbReference type="Pfam" id="PF00535">
    <property type="entry name" value="Glycos_transf_2"/>
    <property type="match status" value="1"/>
</dbReference>
<evidence type="ECO:0000256" key="6">
    <source>
        <dbReference type="ARBA" id="ARBA00023136"/>
    </source>
</evidence>
<evidence type="ECO:0000259" key="8">
    <source>
        <dbReference type="Pfam" id="PF00535"/>
    </source>
</evidence>
<comment type="similarity">
    <text evidence="2">Belongs to the CDP-glycerol glycerophosphotransferase family.</text>
</comment>
<dbReference type="PANTHER" id="PTHR22916:SF3">
    <property type="entry name" value="UDP-GLCNAC:BETAGAL BETA-1,3-N-ACETYLGLUCOSAMINYLTRANSFERASE-LIKE PROTEIN 1"/>
    <property type="match status" value="1"/>
</dbReference>
<comment type="subcellular location">
    <subcellularLocation>
        <location evidence="1">Cell membrane</location>
        <topology evidence="1">Peripheral membrane protein</topology>
    </subcellularLocation>
</comment>
<keyword evidence="10" id="KW-1185">Reference proteome</keyword>
<evidence type="ECO:0000256" key="2">
    <source>
        <dbReference type="ARBA" id="ARBA00010488"/>
    </source>
</evidence>
<evidence type="ECO:0000313" key="9">
    <source>
        <dbReference type="EMBL" id="GHI33875.1"/>
    </source>
</evidence>
<comment type="caution">
    <text evidence="9">The sequence shown here is derived from an EMBL/GenBank/DDBJ whole genome shotgun (WGS) entry which is preliminary data.</text>
</comment>
<keyword evidence="3" id="KW-1003">Cell membrane</keyword>
<gene>
    <name evidence="9" type="ORF">Sdagh_56050</name>
</gene>
<dbReference type="Gene3D" id="3.90.550.10">
    <property type="entry name" value="Spore Coat Polysaccharide Biosynthesis Protein SpsA, Chain A"/>
    <property type="match status" value="1"/>
</dbReference>
<keyword evidence="4 9" id="KW-0808">Transferase</keyword>
<dbReference type="Gene3D" id="3.40.50.12580">
    <property type="match status" value="1"/>
</dbReference>
<dbReference type="SUPFAM" id="SSF53448">
    <property type="entry name" value="Nucleotide-diphospho-sugar transferases"/>
    <property type="match status" value="1"/>
</dbReference>
<name>A0ABQ3Q9G1_9ACTN</name>
<protein>
    <submittedName>
        <fullName evidence="9">Glycosyl transferase</fullName>
    </submittedName>
</protein>
<dbReference type="Proteomes" id="UP001052655">
    <property type="component" value="Unassembled WGS sequence"/>
</dbReference>
<dbReference type="RefSeq" id="WP_190012018.1">
    <property type="nucleotide sequence ID" value="NZ_BMTC01000041.1"/>
</dbReference>
<sequence>MPRFSVIVPAYQVQAYLHECLESVLSQSFPDLELIAVDDASPDACGDIIDEFAARDARVRPVHLPANRGLGPARNAGMSRATGDYLVFLDGDDTLTPDALRTVADRLKETGGPDVLVYDYARTYWTGDTVRNQAAARLAEEGPAPFRLADRPELLHLLMVAWNKTCRREFVERHGFTFPPGLYEDTPWTYPVLMRAESIATLDRVCVHYRQRRRGSILGTPGEGHLDVFAQYDRVFAFLDSDPELDRWRPVLYRRMADHLAVVFSRRDRLPRGVRAEFLRRARTQLRRHRVPGARAPLPVRLRHGLIRLGLHRTYRVLRLASAGCRRLLGLTAGMLRAVRSGVLRLHYRTQRLLPVRADRALFAVRHDRGHGGDPGALEEAFRSVVPHIRTAWAVAPGLRHAVPPGPRRVVPGTAAWFTELARAKYLVRDAPFDPRLVKRRGQVLVQTQGGTPLGHAGLDLQERPAAAGDTDFAALLRDVDRWDHVLSANRHSTLTWLRVHPGTYSVVECGQPRTDVFLRATAADTVRQRELLGVPADSVAILYAPARRDHRRGQRFPLDLERLARRLGPRFVVLARGDTGAGVRPGDWTVPRAARVVDVTAHPNLPGLCLASDVLVTDYAPLMVDYAVLDRPIVLHTGDHQAYEAARGLYVDLRAVAPGPAARDEDELVGLFASGRWCDTHAAGLRAAFRERFCPWDDGRAAERAVRRIVLGESEPLPVTPLARRRPAPAATPRALQVTVPAPATLGPPTGTPLPVGTAPAPPRGAAAVDAPAGPVPHALRPRPIVPDRP</sequence>
<dbReference type="Pfam" id="PF04464">
    <property type="entry name" value="Glyphos_transf"/>
    <property type="match status" value="1"/>
</dbReference>
<proteinExistence type="inferred from homology"/>
<evidence type="ECO:0000256" key="5">
    <source>
        <dbReference type="ARBA" id="ARBA00022944"/>
    </source>
</evidence>
<evidence type="ECO:0000256" key="1">
    <source>
        <dbReference type="ARBA" id="ARBA00004202"/>
    </source>
</evidence>
<dbReference type="InterPro" id="IPR043148">
    <property type="entry name" value="TagF_C"/>
</dbReference>
<accession>A0ABQ3Q9G1</accession>
<dbReference type="EMBL" id="BNDX01000016">
    <property type="protein sequence ID" value="GHI33875.1"/>
    <property type="molecule type" value="Genomic_DNA"/>
</dbReference>
<dbReference type="GO" id="GO:0016740">
    <property type="term" value="F:transferase activity"/>
    <property type="evidence" value="ECO:0007669"/>
    <property type="project" value="UniProtKB-KW"/>
</dbReference>
<organism evidence="9 10">
    <name type="scientific">Streptomyces daghestanicus</name>
    <dbReference type="NCBI Taxonomy" id="66885"/>
    <lineage>
        <taxon>Bacteria</taxon>
        <taxon>Bacillati</taxon>
        <taxon>Actinomycetota</taxon>
        <taxon>Actinomycetes</taxon>
        <taxon>Kitasatosporales</taxon>
        <taxon>Streptomycetaceae</taxon>
        <taxon>Streptomyces</taxon>
    </lineage>
</organism>
<keyword evidence="5" id="KW-0777">Teichoic acid biosynthesis</keyword>
<evidence type="ECO:0000313" key="10">
    <source>
        <dbReference type="Proteomes" id="UP001052655"/>
    </source>
</evidence>
<keyword evidence="6" id="KW-0472">Membrane</keyword>
<evidence type="ECO:0000256" key="7">
    <source>
        <dbReference type="SAM" id="MobiDB-lite"/>
    </source>
</evidence>
<dbReference type="InterPro" id="IPR007554">
    <property type="entry name" value="Glycerophosphate_synth"/>
</dbReference>
<dbReference type="CDD" id="cd00761">
    <property type="entry name" value="Glyco_tranf_GTA_type"/>
    <property type="match status" value="1"/>
</dbReference>
<dbReference type="InterPro" id="IPR001173">
    <property type="entry name" value="Glyco_trans_2-like"/>
</dbReference>
<feature type="compositionally biased region" description="Low complexity" evidence="7">
    <location>
        <begin position="742"/>
        <end position="778"/>
    </location>
</feature>